<dbReference type="Gene3D" id="3.40.50.1000">
    <property type="entry name" value="HAD superfamily/HAD-like"/>
    <property type="match status" value="1"/>
</dbReference>
<dbReference type="InterPro" id="IPR023214">
    <property type="entry name" value="HAD_sf"/>
</dbReference>
<dbReference type="InterPro" id="IPR011951">
    <property type="entry name" value="HAD-SF_hydro_IA_YjjG/PynA"/>
</dbReference>
<dbReference type="InterPro" id="IPR041492">
    <property type="entry name" value="HAD_2"/>
</dbReference>
<comment type="caution">
    <text evidence="1">The sequence shown here is derived from an EMBL/GenBank/DDBJ whole genome shotgun (WGS) entry which is preliminary data.</text>
</comment>
<name>A0ABX3IHL4_9BACT</name>
<evidence type="ECO:0000313" key="2">
    <source>
        <dbReference type="Proteomes" id="UP000242616"/>
    </source>
</evidence>
<dbReference type="EMBL" id="LBFC01000018">
    <property type="protein sequence ID" value="ONN27318.1"/>
    <property type="molecule type" value="Genomic_DNA"/>
</dbReference>
<reference evidence="1 2" key="1">
    <citation type="submission" date="2015-06" db="EMBL/GenBank/DDBJ databases">
        <title>Genome sequencing of Thermotogales isolates from hydrothermal vents.</title>
        <authorList>
            <person name="Haverkamp T.H."/>
            <person name="Kublanov I.V."/>
            <person name="Nesbo C.L."/>
        </authorList>
    </citation>
    <scope>NUCLEOTIDE SEQUENCE [LARGE SCALE GENOMIC DNA]</scope>
    <source>
        <strain evidence="2">ik275mar</strain>
    </source>
</reference>
<gene>
    <name evidence="1" type="ORF">XJ44_05960</name>
</gene>
<accession>A0ABX3IHL4</accession>
<dbReference type="SFLD" id="SFLDG01129">
    <property type="entry name" value="C1.5:_HAD__Beta-PGM__Phosphata"/>
    <property type="match status" value="1"/>
</dbReference>
<dbReference type="Proteomes" id="UP000242616">
    <property type="component" value="Unassembled WGS sequence"/>
</dbReference>
<dbReference type="PANTHER" id="PTHR47478:SF1">
    <property type="entry name" value="PYRIMIDINE 5'-NUCLEOTIDASE YJJG"/>
    <property type="match status" value="1"/>
</dbReference>
<dbReference type="SUPFAM" id="SSF56784">
    <property type="entry name" value="HAD-like"/>
    <property type="match status" value="1"/>
</dbReference>
<keyword evidence="2" id="KW-1185">Reference proteome</keyword>
<sequence>MKKMIYFDLDNTILDFDKSEEYALRKVFEHIGVLYKKEYLEIYRPINEKWWRLFSEGKYEKEIIVVERFREFFENVGISLKDYNEIAKIYLEGLSNSAFFIDGAEEFLGKLKKLQLKMAVLTNGVEYVQQRRSKLARLDRFFEFILTSEKVGNPKPNPDIFYYAQELSNVPLKNSIYVGDNVETDFEGAKNANVDFILFDYKGRYKEVNCKKAKDYEELYLKLLDFIR</sequence>
<dbReference type="RefSeq" id="WP_075666086.1">
    <property type="nucleotide sequence ID" value="NZ_LBFC01000018.1"/>
</dbReference>
<dbReference type="InterPro" id="IPR052550">
    <property type="entry name" value="Pyrimidine_5'-ntase_YjjG"/>
</dbReference>
<dbReference type="InterPro" id="IPR036412">
    <property type="entry name" value="HAD-like_sf"/>
</dbReference>
<dbReference type="PRINTS" id="PR00413">
    <property type="entry name" value="HADHALOGNASE"/>
</dbReference>
<dbReference type="Gene3D" id="1.10.150.240">
    <property type="entry name" value="Putative phosphatase, domain 2"/>
    <property type="match status" value="1"/>
</dbReference>
<dbReference type="PANTHER" id="PTHR47478">
    <property type="match status" value="1"/>
</dbReference>
<organism evidence="1 2">
    <name type="scientific">Thermosipho affectus</name>
    <dbReference type="NCBI Taxonomy" id="660294"/>
    <lineage>
        <taxon>Bacteria</taxon>
        <taxon>Thermotogati</taxon>
        <taxon>Thermotogota</taxon>
        <taxon>Thermotogae</taxon>
        <taxon>Thermotogales</taxon>
        <taxon>Fervidobacteriaceae</taxon>
        <taxon>Thermosipho</taxon>
    </lineage>
</organism>
<evidence type="ECO:0000313" key="1">
    <source>
        <dbReference type="EMBL" id="ONN27318.1"/>
    </source>
</evidence>
<dbReference type="InterPro" id="IPR006439">
    <property type="entry name" value="HAD-SF_hydro_IA"/>
</dbReference>
<dbReference type="Pfam" id="PF13419">
    <property type="entry name" value="HAD_2"/>
    <property type="match status" value="1"/>
</dbReference>
<dbReference type="SFLD" id="SFLDS00003">
    <property type="entry name" value="Haloacid_Dehalogenase"/>
    <property type="match status" value="1"/>
</dbReference>
<proteinExistence type="predicted"/>
<dbReference type="NCBIfam" id="TIGR01549">
    <property type="entry name" value="HAD-SF-IA-v1"/>
    <property type="match status" value="1"/>
</dbReference>
<protein>
    <submittedName>
        <fullName evidence="1">Haloacid dehalogenase</fullName>
    </submittedName>
</protein>
<dbReference type="InterPro" id="IPR023198">
    <property type="entry name" value="PGP-like_dom2"/>
</dbReference>
<dbReference type="NCBIfam" id="TIGR02254">
    <property type="entry name" value="YjjG_YfnB"/>
    <property type="match status" value="1"/>
</dbReference>